<dbReference type="GO" id="GO:0005634">
    <property type="term" value="C:nucleus"/>
    <property type="evidence" value="ECO:0007669"/>
    <property type="project" value="TreeGrafter"/>
</dbReference>
<feature type="domain" description="Cyclin-like" evidence="6">
    <location>
        <begin position="128"/>
        <end position="209"/>
    </location>
</feature>
<dbReference type="PANTHER" id="PTHR11618:SF13">
    <property type="entry name" value="TRANSCRIPTION INITIATION FACTOR IIB"/>
    <property type="match status" value="1"/>
</dbReference>
<evidence type="ECO:0000259" key="6">
    <source>
        <dbReference type="SMART" id="SM00385"/>
    </source>
</evidence>
<keyword evidence="3" id="KW-0805">Transcription regulation</keyword>
<protein>
    <recommendedName>
        <fullName evidence="1">Transcription initiation factor IIB</fullName>
    </recommendedName>
    <alternativeName>
        <fullName evidence="5">General transcription factor TFIIB</fullName>
    </alternativeName>
</protein>
<dbReference type="InterPro" id="IPR023486">
    <property type="entry name" value="TFIIB_CS"/>
</dbReference>
<keyword evidence="2" id="KW-0677">Repeat</keyword>
<dbReference type="InterPro" id="IPR000812">
    <property type="entry name" value="TFIIB"/>
</dbReference>
<dbReference type="InterPro" id="IPR013150">
    <property type="entry name" value="TFIIB_cyclin"/>
</dbReference>
<dbReference type="GO" id="GO:0097550">
    <property type="term" value="C:transcription preinitiation complex"/>
    <property type="evidence" value="ECO:0007669"/>
    <property type="project" value="TreeGrafter"/>
</dbReference>
<feature type="domain" description="Cyclin-like" evidence="6">
    <location>
        <begin position="26"/>
        <end position="109"/>
    </location>
</feature>
<dbReference type="Pfam" id="PF00382">
    <property type="entry name" value="TFIIB"/>
    <property type="match status" value="2"/>
</dbReference>
<dbReference type="EMBL" id="CAJVCH010005893">
    <property type="protein sequence ID" value="CAG7659222.1"/>
    <property type="molecule type" value="Genomic_DNA"/>
</dbReference>
<evidence type="ECO:0000256" key="5">
    <source>
        <dbReference type="ARBA" id="ARBA00031706"/>
    </source>
</evidence>
<keyword evidence="8" id="KW-1185">Reference proteome</keyword>
<dbReference type="PROSITE" id="PS00782">
    <property type="entry name" value="TFIIB"/>
    <property type="match status" value="1"/>
</dbReference>
<evidence type="ECO:0000313" key="8">
    <source>
        <dbReference type="Proteomes" id="UP000708208"/>
    </source>
</evidence>
<evidence type="ECO:0000256" key="3">
    <source>
        <dbReference type="ARBA" id="ARBA00023015"/>
    </source>
</evidence>
<gene>
    <name evidence="7" type="ORF">AFUS01_LOCUS1063</name>
</gene>
<sequence>MSRATVQALKDGKKDSVVQDLGECLRTLRHIATRLNLDGDNDFLTKAEEYCKLTINKKFGKDFSVNAFSAACIYFTCRQQGEPRTFKEICAESKSSRRQLGHCYKAMSKYLESNPREPAAEGQDSSGMFIHRFCTEMGLSEEILLAAKSIFKRSVELDLVPGRSPMSVIGAAIYLASQASMNKKSHQMVAKVSGISPMSIRASYKQMFPRAEELFPPGFNFYTSVDELPLS</sequence>
<evidence type="ECO:0000256" key="2">
    <source>
        <dbReference type="ARBA" id="ARBA00022737"/>
    </source>
</evidence>
<proteinExistence type="predicted"/>
<comment type="caution">
    <text evidence="7">The sequence shown here is derived from an EMBL/GenBank/DDBJ whole genome shotgun (WGS) entry which is preliminary data.</text>
</comment>
<dbReference type="InterPro" id="IPR013763">
    <property type="entry name" value="Cyclin-like_dom"/>
</dbReference>
<organism evidence="7 8">
    <name type="scientific">Allacma fusca</name>
    <dbReference type="NCBI Taxonomy" id="39272"/>
    <lineage>
        <taxon>Eukaryota</taxon>
        <taxon>Metazoa</taxon>
        <taxon>Ecdysozoa</taxon>
        <taxon>Arthropoda</taxon>
        <taxon>Hexapoda</taxon>
        <taxon>Collembola</taxon>
        <taxon>Symphypleona</taxon>
        <taxon>Sminthuridae</taxon>
        <taxon>Allacma</taxon>
    </lineage>
</organism>
<dbReference type="GO" id="GO:0070897">
    <property type="term" value="P:transcription preinitiation complex assembly"/>
    <property type="evidence" value="ECO:0007669"/>
    <property type="project" value="InterPro"/>
</dbReference>
<keyword evidence="4" id="KW-0804">Transcription</keyword>
<dbReference type="PANTHER" id="PTHR11618">
    <property type="entry name" value="TRANSCRIPTION INITIATION FACTOR IIB-RELATED"/>
    <property type="match status" value="1"/>
</dbReference>
<evidence type="ECO:0000256" key="4">
    <source>
        <dbReference type="ARBA" id="ARBA00023163"/>
    </source>
</evidence>
<dbReference type="SMART" id="SM00385">
    <property type="entry name" value="CYCLIN"/>
    <property type="match status" value="2"/>
</dbReference>
<reference evidence="7" key="1">
    <citation type="submission" date="2021-06" db="EMBL/GenBank/DDBJ databases">
        <authorList>
            <person name="Hodson N. C."/>
            <person name="Mongue J. A."/>
            <person name="Jaron S. K."/>
        </authorList>
    </citation>
    <scope>NUCLEOTIDE SEQUENCE</scope>
</reference>
<dbReference type="OrthoDB" id="25790at2759"/>
<dbReference type="AlphaFoldDB" id="A0A8J2NGK4"/>
<evidence type="ECO:0000313" key="7">
    <source>
        <dbReference type="EMBL" id="CAG7659222.1"/>
    </source>
</evidence>
<dbReference type="GO" id="GO:0017025">
    <property type="term" value="F:TBP-class protein binding"/>
    <property type="evidence" value="ECO:0007669"/>
    <property type="project" value="InterPro"/>
</dbReference>
<name>A0A8J2NGK4_9HEXA</name>
<evidence type="ECO:0000256" key="1">
    <source>
        <dbReference type="ARBA" id="ARBA00013932"/>
    </source>
</evidence>
<accession>A0A8J2NGK4</accession>
<dbReference type="Proteomes" id="UP000708208">
    <property type="component" value="Unassembled WGS sequence"/>
</dbReference>